<dbReference type="InParanoid" id="A0A1C7MYP9"/>
<name>A0A1C7MYP9_9FUNG</name>
<keyword evidence="3" id="KW-1185">Reference proteome</keyword>
<dbReference type="PANTHER" id="PTHR10492">
    <property type="match status" value="1"/>
</dbReference>
<sequence length="553" mass="63488">MYAKIVQFRLNFIRNDQSSLRWELYRGLQDAVAHDDANANSLGLKVILPSIFIGGPRHMAQLYRDSMSIPEITNELLFGQSASDTPDLCSRVFRLKSKELMKDLTKNHISGKVIGHVSVIEFRKRELPHAHVLIIVRLENNLRNEDNYDKVVSAEIPDPNRFLLAHATVSKNMMHGTCGSLDPRAVCMKDGRCSKGFPEKMVDAIVTVESGYPVYRRRRDDRGVMKRNGVLLDYFWVVPHNIYLCTKYDAHINVEVCSTVSAVKYIYKYVYKGYDRANVVISNSTQQKNSNNQNPVMHDEINHFVDARYVSANETAWRIFGFSLHKEFPRHQRLGIHLSGEQAVYFEEGSNLQEVLNSRAATINTTLTAWFDSNRVDPHGHQFLYTEFPEHYTWHKRECKWKQRHRGLCETIGRIYSVSSREPEKFYLRVLLNDVCGTTSFEDIRTVNGILYDTFQAAARVKGLLADDEQWDPCLLEGNTLISAKILTKLFAIILLFLSELTNKMINIAHGNSLLDIDDLLNVQNARITDFNGFELPTIDTRDHHTNEGQNTN</sequence>
<protein>
    <recommendedName>
        <fullName evidence="1">Helitron helicase-like domain-containing protein</fullName>
    </recommendedName>
</protein>
<dbReference type="PANTHER" id="PTHR10492:SF57">
    <property type="entry name" value="ATP-DEPENDENT DNA HELICASE"/>
    <property type="match status" value="1"/>
</dbReference>
<dbReference type="InterPro" id="IPR025476">
    <property type="entry name" value="Helitron_helicase-like"/>
</dbReference>
<organism evidence="2 3">
    <name type="scientific">Choanephora cucurbitarum</name>
    <dbReference type="NCBI Taxonomy" id="101091"/>
    <lineage>
        <taxon>Eukaryota</taxon>
        <taxon>Fungi</taxon>
        <taxon>Fungi incertae sedis</taxon>
        <taxon>Mucoromycota</taxon>
        <taxon>Mucoromycotina</taxon>
        <taxon>Mucoromycetes</taxon>
        <taxon>Mucorales</taxon>
        <taxon>Mucorineae</taxon>
        <taxon>Choanephoraceae</taxon>
        <taxon>Choanephoroideae</taxon>
        <taxon>Choanephora</taxon>
    </lineage>
</organism>
<feature type="domain" description="Helitron helicase-like" evidence="1">
    <location>
        <begin position="70"/>
        <end position="134"/>
    </location>
</feature>
<gene>
    <name evidence="2" type="ORF">A0J61_10052</name>
</gene>
<feature type="domain" description="Helitron helicase-like" evidence="1">
    <location>
        <begin position="1"/>
        <end position="69"/>
    </location>
</feature>
<dbReference type="STRING" id="101091.A0A1C7MYP9"/>
<accession>A0A1C7MYP9</accession>
<dbReference type="EMBL" id="LUGH01001015">
    <property type="protein sequence ID" value="OBZ81898.1"/>
    <property type="molecule type" value="Genomic_DNA"/>
</dbReference>
<comment type="caution">
    <text evidence="2">The sequence shown here is derived from an EMBL/GenBank/DDBJ whole genome shotgun (WGS) entry which is preliminary data.</text>
</comment>
<dbReference type="AlphaFoldDB" id="A0A1C7MYP9"/>
<dbReference type="Proteomes" id="UP000093000">
    <property type="component" value="Unassembled WGS sequence"/>
</dbReference>
<evidence type="ECO:0000259" key="1">
    <source>
        <dbReference type="Pfam" id="PF14214"/>
    </source>
</evidence>
<dbReference type="OrthoDB" id="1075553at2759"/>
<proteinExistence type="predicted"/>
<evidence type="ECO:0000313" key="3">
    <source>
        <dbReference type="Proteomes" id="UP000093000"/>
    </source>
</evidence>
<evidence type="ECO:0000313" key="2">
    <source>
        <dbReference type="EMBL" id="OBZ81898.1"/>
    </source>
</evidence>
<dbReference type="Pfam" id="PF14214">
    <property type="entry name" value="Helitron_like_N"/>
    <property type="match status" value="2"/>
</dbReference>
<reference evidence="2 3" key="1">
    <citation type="submission" date="2016-03" db="EMBL/GenBank/DDBJ databases">
        <title>Choanephora cucurbitarum.</title>
        <authorList>
            <person name="Min B."/>
            <person name="Park H."/>
            <person name="Park J.-H."/>
            <person name="Shin H.-D."/>
            <person name="Choi I.-G."/>
        </authorList>
    </citation>
    <scope>NUCLEOTIDE SEQUENCE [LARGE SCALE GENOMIC DNA]</scope>
    <source>
        <strain evidence="2 3">KUS-F28377</strain>
    </source>
</reference>